<feature type="non-terminal residue" evidence="2">
    <location>
        <position position="1"/>
    </location>
</feature>
<dbReference type="GeneID" id="81357246"/>
<dbReference type="EMBL" id="JAPQKI010000005">
    <property type="protein sequence ID" value="KAJ5098772.1"/>
    <property type="molecule type" value="Genomic_DNA"/>
</dbReference>
<evidence type="ECO:0000256" key="1">
    <source>
        <dbReference type="SAM" id="SignalP"/>
    </source>
</evidence>
<reference evidence="2" key="1">
    <citation type="submission" date="2022-11" db="EMBL/GenBank/DDBJ databases">
        <authorList>
            <person name="Petersen C."/>
        </authorList>
    </citation>
    <scope>NUCLEOTIDE SEQUENCE</scope>
    <source>
        <strain evidence="2">IBT 30761</strain>
    </source>
</reference>
<dbReference type="Proteomes" id="UP001149074">
    <property type="component" value="Unassembled WGS sequence"/>
</dbReference>
<feature type="signal peptide" evidence="1">
    <location>
        <begin position="1"/>
        <end position="19"/>
    </location>
</feature>
<feature type="chain" id="PRO_5040908330" description="AA1-like domain-containing protein" evidence="1">
    <location>
        <begin position="20"/>
        <end position="146"/>
    </location>
</feature>
<sequence length="146" mass="15992">MKTTSIFTALMGITAAVAAGPNDFKRDLQALKLTKLNAGLYDQHLPSTRIVNFDLNDPNSSIDTTCSAAWSTGMAASYKFNCTNPKYQVNFPSLYDIKDMKLNVSITGSKAFGLGEVNGDKWNCEKTGAEYPSETCEWDGVYEIPL</sequence>
<dbReference type="AlphaFoldDB" id="A0A9W9FEL1"/>
<dbReference type="RefSeq" id="XP_056474426.1">
    <property type="nucleotide sequence ID" value="XM_056618267.1"/>
</dbReference>
<keyword evidence="3" id="KW-1185">Reference proteome</keyword>
<organism evidence="2 3">
    <name type="scientific">Penicillium argentinense</name>
    <dbReference type="NCBI Taxonomy" id="1131581"/>
    <lineage>
        <taxon>Eukaryota</taxon>
        <taxon>Fungi</taxon>
        <taxon>Dikarya</taxon>
        <taxon>Ascomycota</taxon>
        <taxon>Pezizomycotina</taxon>
        <taxon>Eurotiomycetes</taxon>
        <taxon>Eurotiomycetidae</taxon>
        <taxon>Eurotiales</taxon>
        <taxon>Aspergillaceae</taxon>
        <taxon>Penicillium</taxon>
    </lineage>
</organism>
<keyword evidence="1" id="KW-0732">Signal</keyword>
<evidence type="ECO:0000313" key="3">
    <source>
        <dbReference type="Proteomes" id="UP001149074"/>
    </source>
</evidence>
<comment type="caution">
    <text evidence="2">The sequence shown here is derived from an EMBL/GenBank/DDBJ whole genome shotgun (WGS) entry which is preliminary data.</text>
</comment>
<name>A0A9W9FEL1_9EURO</name>
<proteinExistence type="predicted"/>
<dbReference type="OrthoDB" id="4280013at2759"/>
<gene>
    <name evidence="2" type="ORF">N7532_005773</name>
</gene>
<accession>A0A9W9FEL1</accession>
<protein>
    <recommendedName>
        <fullName evidence="4">AA1-like domain-containing protein</fullName>
    </recommendedName>
</protein>
<evidence type="ECO:0008006" key="4">
    <source>
        <dbReference type="Google" id="ProtNLM"/>
    </source>
</evidence>
<reference evidence="2" key="2">
    <citation type="journal article" date="2023" name="IMA Fungus">
        <title>Comparative genomic study of the Penicillium genus elucidates a diverse pangenome and 15 lateral gene transfer events.</title>
        <authorList>
            <person name="Petersen C."/>
            <person name="Sorensen T."/>
            <person name="Nielsen M.R."/>
            <person name="Sondergaard T.E."/>
            <person name="Sorensen J.L."/>
            <person name="Fitzpatrick D.A."/>
            <person name="Frisvad J.C."/>
            <person name="Nielsen K.L."/>
        </authorList>
    </citation>
    <scope>NUCLEOTIDE SEQUENCE</scope>
    <source>
        <strain evidence="2">IBT 30761</strain>
    </source>
</reference>
<evidence type="ECO:0000313" key="2">
    <source>
        <dbReference type="EMBL" id="KAJ5098772.1"/>
    </source>
</evidence>